<evidence type="ECO:0000256" key="1">
    <source>
        <dbReference type="SAM" id="SignalP"/>
    </source>
</evidence>
<evidence type="ECO:0000313" key="2">
    <source>
        <dbReference type="EMBL" id="EJK72968.1"/>
    </source>
</evidence>
<keyword evidence="1" id="KW-0732">Signal</keyword>
<gene>
    <name evidence="2" type="ORF">THAOC_05447</name>
</gene>
<comment type="caution">
    <text evidence="2">The sequence shown here is derived from an EMBL/GenBank/DDBJ whole genome shotgun (WGS) entry which is preliminary data.</text>
</comment>
<feature type="chain" id="PRO_5003837582" evidence="1">
    <location>
        <begin position="20"/>
        <end position="329"/>
    </location>
</feature>
<dbReference type="AlphaFoldDB" id="K0T2S6"/>
<feature type="signal peptide" evidence="1">
    <location>
        <begin position="1"/>
        <end position="19"/>
    </location>
</feature>
<keyword evidence="3" id="KW-1185">Reference proteome</keyword>
<name>K0T2S6_THAOC</name>
<dbReference type="Proteomes" id="UP000266841">
    <property type="component" value="Unassembled WGS sequence"/>
</dbReference>
<dbReference type="EMBL" id="AGNL01005019">
    <property type="protein sequence ID" value="EJK72968.1"/>
    <property type="molecule type" value="Genomic_DNA"/>
</dbReference>
<organism evidence="2 3">
    <name type="scientific">Thalassiosira oceanica</name>
    <name type="common">Marine diatom</name>
    <dbReference type="NCBI Taxonomy" id="159749"/>
    <lineage>
        <taxon>Eukaryota</taxon>
        <taxon>Sar</taxon>
        <taxon>Stramenopiles</taxon>
        <taxon>Ochrophyta</taxon>
        <taxon>Bacillariophyta</taxon>
        <taxon>Coscinodiscophyceae</taxon>
        <taxon>Thalassiosirophycidae</taxon>
        <taxon>Thalassiosirales</taxon>
        <taxon>Thalassiosiraceae</taxon>
        <taxon>Thalassiosira</taxon>
    </lineage>
</organism>
<proteinExistence type="predicted"/>
<evidence type="ECO:0000313" key="3">
    <source>
        <dbReference type="Proteomes" id="UP000266841"/>
    </source>
</evidence>
<protein>
    <submittedName>
        <fullName evidence="2">Uncharacterized protein</fullName>
    </submittedName>
</protein>
<dbReference type="OrthoDB" id="426133at2759"/>
<dbReference type="eggNOG" id="ENOG502S7W7">
    <property type="taxonomic scope" value="Eukaryota"/>
</dbReference>
<accession>K0T2S6</accession>
<sequence length="329" mass="36450">MKLSSAVLALGFYAPVAKACLAGPFSFEFEGECSRETLLEAYKDQVYSATGAIPRDCTTTAEEDFQAKLDAAGTTAQEICDKIYDTAEKVPFTDAAKKGTDMHFEQMFFNGRSDWQEEIETIYETDDESATSVLKRDAEHIRTFHDGTAQGRRVAWPGELTNFQSSVTDSRGNPTCTTNAAMCCWPKDRQANDGNGNCADPYDVNCVDNDPADNTDLCYVDMEKGNASTGFDSELGFIGYPRDNNDGEVRRRFDRVLHCDCLYCSSDSCPACIHQSQGAIHCHGLAWSNDANDATARYRGNNIFYVAMYDHMYVRGYVENVPGAPMCGW</sequence>
<reference evidence="2 3" key="1">
    <citation type="journal article" date="2012" name="Genome Biol.">
        <title>Genome and low-iron response of an oceanic diatom adapted to chronic iron limitation.</title>
        <authorList>
            <person name="Lommer M."/>
            <person name="Specht M."/>
            <person name="Roy A.S."/>
            <person name="Kraemer L."/>
            <person name="Andreson R."/>
            <person name="Gutowska M.A."/>
            <person name="Wolf J."/>
            <person name="Bergner S.V."/>
            <person name="Schilhabel M.B."/>
            <person name="Klostermeier U.C."/>
            <person name="Beiko R.G."/>
            <person name="Rosenstiel P."/>
            <person name="Hippler M."/>
            <person name="Laroche J."/>
        </authorList>
    </citation>
    <scope>NUCLEOTIDE SEQUENCE [LARGE SCALE GENOMIC DNA]</scope>
    <source>
        <strain evidence="2 3">CCMP1005</strain>
    </source>
</reference>